<keyword evidence="12" id="KW-1185">Reference proteome</keyword>
<sequence length="209" mass="24013">MKNFIVTQKFYTVINSFLNAFRKQESSFLKNFYGLFYPGSQLAPVPAVTVEGFWNEDTRQNSELDDHILWGVPKKRRSVEVRRSRRIGSFTGFCKLYPIKKLLTCLVCGHPYEVGLLCPNCYSKVMKVTQSIKDAMKNAEGRDPILNEYEVAFEDEKLKSEDGFYKGKRILEVPEKRPSWFAKKLTQSTNASLSGETAVSRPNPLHIKK</sequence>
<evidence type="ECO:0000256" key="4">
    <source>
        <dbReference type="ARBA" id="ARBA00022980"/>
    </source>
</evidence>
<gene>
    <name evidence="11" type="primary">mRpL32</name>
    <name evidence="11" type="ORF">Anas_04725</name>
</gene>
<reference evidence="11 12" key="1">
    <citation type="journal article" date="2019" name="PLoS Biol.">
        <title>Sex chromosomes control vertical transmission of feminizing Wolbachia symbionts in an isopod.</title>
        <authorList>
            <person name="Becking T."/>
            <person name="Chebbi M.A."/>
            <person name="Giraud I."/>
            <person name="Moumen B."/>
            <person name="Laverre T."/>
            <person name="Caubet Y."/>
            <person name="Peccoud J."/>
            <person name="Gilbert C."/>
            <person name="Cordaux R."/>
        </authorList>
    </citation>
    <scope>NUCLEOTIDE SEQUENCE [LARGE SCALE GENOMIC DNA]</scope>
    <source>
        <strain evidence="11">ANa2</strain>
        <tissue evidence="11">Whole body excluding digestive tract and cuticle</tissue>
    </source>
</reference>
<evidence type="ECO:0000256" key="10">
    <source>
        <dbReference type="SAM" id="MobiDB-lite"/>
    </source>
</evidence>
<evidence type="ECO:0000256" key="1">
    <source>
        <dbReference type="ARBA" id="ARBA00004173"/>
    </source>
</evidence>
<evidence type="ECO:0000313" key="12">
    <source>
        <dbReference type="Proteomes" id="UP000326759"/>
    </source>
</evidence>
<keyword evidence="4 11" id="KW-0689">Ribosomal protein</keyword>
<dbReference type="GO" id="GO:0005762">
    <property type="term" value="C:mitochondrial large ribosomal subunit"/>
    <property type="evidence" value="ECO:0007669"/>
    <property type="project" value="TreeGrafter"/>
</dbReference>
<protein>
    <recommendedName>
        <fullName evidence="7">Large ribosomal subunit protein bL32m</fullName>
    </recommendedName>
    <alternativeName>
        <fullName evidence="8">39S ribosomal protein L32, mitochondrial</fullName>
    </alternativeName>
</protein>
<dbReference type="GO" id="GO:0006412">
    <property type="term" value="P:translation"/>
    <property type="evidence" value="ECO:0007669"/>
    <property type="project" value="InterPro"/>
</dbReference>
<evidence type="ECO:0000256" key="9">
    <source>
        <dbReference type="ARBA" id="ARBA00045766"/>
    </source>
</evidence>
<evidence type="ECO:0000256" key="2">
    <source>
        <dbReference type="ARBA" id="ARBA00008560"/>
    </source>
</evidence>
<dbReference type="SUPFAM" id="SSF57829">
    <property type="entry name" value="Zn-binding ribosomal proteins"/>
    <property type="match status" value="1"/>
</dbReference>
<dbReference type="GO" id="GO:0003735">
    <property type="term" value="F:structural constituent of ribosome"/>
    <property type="evidence" value="ECO:0007669"/>
    <property type="project" value="InterPro"/>
</dbReference>
<evidence type="ECO:0000256" key="6">
    <source>
        <dbReference type="ARBA" id="ARBA00023274"/>
    </source>
</evidence>
<evidence type="ECO:0000256" key="8">
    <source>
        <dbReference type="ARBA" id="ARBA00042577"/>
    </source>
</evidence>
<evidence type="ECO:0000256" key="7">
    <source>
        <dbReference type="ARBA" id="ARBA00039935"/>
    </source>
</evidence>
<name>A0A5N5SZS4_9CRUS</name>
<dbReference type="AlphaFoldDB" id="A0A5N5SZS4"/>
<organism evidence="11 12">
    <name type="scientific">Armadillidium nasatum</name>
    <dbReference type="NCBI Taxonomy" id="96803"/>
    <lineage>
        <taxon>Eukaryota</taxon>
        <taxon>Metazoa</taxon>
        <taxon>Ecdysozoa</taxon>
        <taxon>Arthropoda</taxon>
        <taxon>Crustacea</taxon>
        <taxon>Multicrustacea</taxon>
        <taxon>Malacostraca</taxon>
        <taxon>Eumalacostraca</taxon>
        <taxon>Peracarida</taxon>
        <taxon>Isopoda</taxon>
        <taxon>Oniscidea</taxon>
        <taxon>Crinocheta</taxon>
        <taxon>Armadillidiidae</taxon>
        <taxon>Armadillidium</taxon>
    </lineage>
</organism>
<comment type="similarity">
    <text evidence="2">Belongs to the bacterial ribosomal protein bL32 family.</text>
</comment>
<dbReference type="OrthoDB" id="2014905at2759"/>
<dbReference type="PANTHER" id="PTHR21026:SF2">
    <property type="entry name" value="LARGE RIBOSOMAL SUBUNIT PROTEIN BL32M"/>
    <property type="match status" value="1"/>
</dbReference>
<comment type="subcellular location">
    <subcellularLocation>
        <location evidence="1">Mitochondrion</location>
    </subcellularLocation>
</comment>
<comment type="function">
    <text evidence="9">Component of the mitochondrial large ribosomal subunit (mt-LSU). The mitochondrial ribosome (mitoribosome) is a large ribonucleoprotein complex responsible for the synthesis of proteins inside mitochondria.</text>
</comment>
<evidence type="ECO:0000256" key="5">
    <source>
        <dbReference type="ARBA" id="ARBA00023128"/>
    </source>
</evidence>
<dbReference type="InterPro" id="IPR051991">
    <property type="entry name" value="Mitoribosomal_protein_bL32"/>
</dbReference>
<proteinExistence type="inferred from homology"/>
<keyword evidence="5" id="KW-0496">Mitochondrion</keyword>
<keyword evidence="3" id="KW-0809">Transit peptide</keyword>
<evidence type="ECO:0000313" key="11">
    <source>
        <dbReference type="EMBL" id="KAB7499724.1"/>
    </source>
</evidence>
<evidence type="ECO:0000256" key="3">
    <source>
        <dbReference type="ARBA" id="ARBA00022946"/>
    </source>
</evidence>
<dbReference type="EMBL" id="SEYY01017036">
    <property type="protein sequence ID" value="KAB7499724.1"/>
    <property type="molecule type" value="Genomic_DNA"/>
</dbReference>
<accession>A0A5N5SZS4</accession>
<dbReference type="Proteomes" id="UP000326759">
    <property type="component" value="Unassembled WGS sequence"/>
</dbReference>
<feature type="region of interest" description="Disordered" evidence="10">
    <location>
        <begin position="190"/>
        <end position="209"/>
    </location>
</feature>
<keyword evidence="6" id="KW-0687">Ribonucleoprotein</keyword>
<dbReference type="InterPro" id="IPR011332">
    <property type="entry name" value="Ribosomal_zn-bd"/>
</dbReference>
<dbReference type="PANTHER" id="PTHR21026">
    <property type="entry name" value="39S RIBOSOMAL PROTEIN L32, MITOCHONDRIAL"/>
    <property type="match status" value="1"/>
</dbReference>
<comment type="caution">
    <text evidence="11">The sequence shown here is derived from an EMBL/GenBank/DDBJ whole genome shotgun (WGS) entry which is preliminary data.</text>
</comment>